<protein>
    <submittedName>
        <fullName evidence="2">Uncharacterized protein</fullName>
    </submittedName>
</protein>
<organism evidence="2 3">
    <name type="scientific">Halolamina pelagica</name>
    <dbReference type="NCBI Taxonomy" id="699431"/>
    <lineage>
        <taxon>Archaea</taxon>
        <taxon>Methanobacteriati</taxon>
        <taxon>Methanobacteriota</taxon>
        <taxon>Stenosarchaea group</taxon>
        <taxon>Halobacteria</taxon>
        <taxon>Halobacteriales</taxon>
        <taxon>Haloferacaceae</taxon>
    </lineage>
</organism>
<dbReference type="Proteomes" id="UP000050535">
    <property type="component" value="Unassembled WGS sequence"/>
</dbReference>
<feature type="region of interest" description="Disordered" evidence="1">
    <location>
        <begin position="38"/>
        <end position="57"/>
    </location>
</feature>
<sequence length="131" mass="14043">MRSETFITMSMLCSTSNTAWSRDTSAIRSMMSSTLSLETPALGSSSNSTSGSPARAIPTSSWRFSPWESALAGCSASVSRPTRSRIRWASPMCSSKALALRHPFQSFGPAACAATRTFSSTVRSGNTFVIW</sequence>
<accession>A0A0P7HXZ2</accession>
<evidence type="ECO:0000313" key="2">
    <source>
        <dbReference type="EMBL" id="KPN31994.1"/>
    </source>
</evidence>
<proteinExistence type="predicted"/>
<evidence type="ECO:0000313" key="3">
    <source>
        <dbReference type="Proteomes" id="UP000050535"/>
    </source>
</evidence>
<gene>
    <name evidence="2" type="ORF">SY89_02751</name>
</gene>
<feature type="compositionally biased region" description="Low complexity" evidence="1">
    <location>
        <begin position="43"/>
        <end position="52"/>
    </location>
</feature>
<evidence type="ECO:0000256" key="1">
    <source>
        <dbReference type="SAM" id="MobiDB-lite"/>
    </source>
</evidence>
<name>A0A0P7HXZ2_9EURY</name>
<comment type="caution">
    <text evidence="2">The sequence shown here is derived from an EMBL/GenBank/DDBJ whole genome shotgun (WGS) entry which is preliminary data.</text>
</comment>
<dbReference type="STRING" id="699431.SY89_02751"/>
<dbReference type="EMBL" id="LGUC01000001">
    <property type="protein sequence ID" value="KPN31994.1"/>
    <property type="molecule type" value="Genomic_DNA"/>
</dbReference>
<dbReference type="AlphaFoldDB" id="A0A0P7HXZ2"/>
<keyword evidence="3" id="KW-1185">Reference proteome</keyword>
<reference evidence="3" key="1">
    <citation type="submission" date="2013-11" db="EMBL/GenBank/DDBJ databases">
        <authorList>
            <person name="Hoang H.T."/>
            <person name="Killian M.L."/>
            <person name="Madson D.M."/>
            <person name="Arruda P.H.E."/>
            <person name="Sun D."/>
            <person name="Schwartz K.J."/>
            <person name="Yoon K."/>
        </authorList>
    </citation>
    <scope>NUCLEOTIDE SEQUENCE [LARGE SCALE GENOMIC DNA]</scope>
    <source>
        <strain evidence="3">CDK2</strain>
    </source>
</reference>